<reference evidence="1" key="1">
    <citation type="submission" date="2020-07" db="EMBL/GenBank/DDBJ databases">
        <title>Multicomponent nature underlies the extraordinary mechanical properties of spider dragline silk.</title>
        <authorList>
            <person name="Kono N."/>
            <person name="Nakamura H."/>
            <person name="Mori M."/>
            <person name="Yoshida Y."/>
            <person name="Ohtoshi R."/>
            <person name="Malay A.D."/>
            <person name="Moran D.A.P."/>
            <person name="Tomita M."/>
            <person name="Numata K."/>
            <person name="Arakawa K."/>
        </authorList>
    </citation>
    <scope>NUCLEOTIDE SEQUENCE</scope>
</reference>
<proteinExistence type="predicted"/>
<evidence type="ECO:0000313" key="1">
    <source>
        <dbReference type="EMBL" id="GFQ67629.1"/>
    </source>
</evidence>
<gene>
    <name evidence="1" type="ORF">TNCT_584031</name>
</gene>
<name>A0A8X6GIF9_TRICU</name>
<dbReference type="EMBL" id="BMAO01020475">
    <property type="protein sequence ID" value="GFQ67629.1"/>
    <property type="molecule type" value="Genomic_DNA"/>
</dbReference>
<accession>A0A8X6GIF9</accession>
<dbReference type="Proteomes" id="UP000887116">
    <property type="component" value="Unassembled WGS sequence"/>
</dbReference>
<comment type="caution">
    <text evidence="1">The sequence shown here is derived from an EMBL/GenBank/DDBJ whole genome shotgun (WGS) entry which is preliminary data.</text>
</comment>
<dbReference type="InterPro" id="IPR036397">
    <property type="entry name" value="RNaseH_sf"/>
</dbReference>
<dbReference type="Gene3D" id="3.30.420.10">
    <property type="entry name" value="Ribonuclease H-like superfamily/Ribonuclease H"/>
    <property type="match status" value="1"/>
</dbReference>
<dbReference type="GO" id="GO:0003676">
    <property type="term" value="F:nucleic acid binding"/>
    <property type="evidence" value="ECO:0007669"/>
    <property type="project" value="InterPro"/>
</dbReference>
<evidence type="ECO:0000313" key="2">
    <source>
        <dbReference type="Proteomes" id="UP000887116"/>
    </source>
</evidence>
<sequence length="102" mass="11896">MRLLKSNETIPELLPITMDARFSRILKKKLPENEQRRDKLNLQHSNAQPHVAALVKKFLETLKEISYLTLTVFSKRFFRQPLISINVTHGISVIKSNTKNRL</sequence>
<dbReference type="AlphaFoldDB" id="A0A8X6GIF9"/>
<organism evidence="1 2">
    <name type="scientific">Trichonephila clavata</name>
    <name type="common">Joro spider</name>
    <name type="synonym">Nephila clavata</name>
    <dbReference type="NCBI Taxonomy" id="2740835"/>
    <lineage>
        <taxon>Eukaryota</taxon>
        <taxon>Metazoa</taxon>
        <taxon>Ecdysozoa</taxon>
        <taxon>Arthropoda</taxon>
        <taxon>Chelicerata</taxon>
        <taxon>Arachnida</taxon>
        <taxon>Araneae</taxon>
        <taxon>Araneomorphae</taxon>
        <taxon>Entelegynae</taxon>
        <taxon>Araneoidea</taxon>
        <taxon>Nephilidae</taxon>
        <taxon>Trichonephila</taxon>
    </lineage>
</organism>
<keyword evidence="2" id="KW-1185">Reference proteome</keyword>
<protein>
    <submittedName>
        <fullName evidence="1">Uncharacterized protein</fullName>
    </submittedName>
</protein>